<sequence length="74" mass="8791">MYDYFGENGPKCERDVKNKKQKKQKKKPLFSPTKHTVYFERRKVKRYLKIAGAKQKPTRAQHLSTFPHPGSKQQ</sequence>
<reference evidence="2" key="2">
    <citation type="submission" date="2025-08" db="UniProtKB">
        <authorList>
            <consortium name="Ensembl"/>
        </authorList>
    </citation>
    <scope>IDENTIFICATION</scope>
</reference>
<reference evidence="2" key="1">
    <citation type="submission" date="2018-05" db="EMBL/GenBank/DDBJ databases">
        <title>Whole genome of Theropithecus gelada.</title>
        <authorList>
            <person name="Chiou K.L."/>
            <person name="Snyder-Mackler N."/>
        </authorList>
    </citation>
    <scope>NUCLEOTIDE SEQUENCE [LARGE SCALE GENOMIC DNA]</scope>
</reference>
<organism evidence="2 3">
    <name type="scientific">Theropithecus gelada</name>
    <name type="common">Gelada baboon</name>
    <dbReference type="NCBI Taxonomy" id="9565"/>
    <lineage>
        <taxon>Eukaryota</taxon>
        <taxon>Metazoa</taxon>
        <taxon>Chordata</taxon>
        <taxon>Craniata</taxon>
        <taxon>Vertebrata</taxon>
        <taxon>Euteleostomi</taxon>
        <taxon>Mammalia</taxon>
        <taxon>Eutheria</taxon>
        <taxon>Euarchontoglires</taxon>
        <taxon>Primates</taxon>
        <taxon>Haplorrhini</taxon>
        <taxon>Catarrhini</taxon>
        <taxon>Cercopithecidae</taxon>
        <taxon>Cercopithecinae</taxon>
        <taxon>Theropithecus</taxon>
    </lineage>
</organism>
<feature type="compositionally biased region" description="Basic residues" evidence="1">
    <location>
        <begin position="19"/>
        <end position="28"/>
    </location>
</feature>
<proteinExistence type="predicted"/>
<keyword evidence="3" id="KW-1185">Reference proteome</keyword>
<accession>A0A8D2FX25</accession>
<dbReference type="Proteomes" id="UP000694411">
    <property type="component" value="Chromosome 2"/>
</dbReference>
<dbReference type="AlphaFoldDB" id="A0A8D2FX25"/>
<dbReference type="Ensembl" id="ENSTGET00000031559.1">
    <property type="protein sequence ID" value="ENSTGEP00000026507.1"/>
    <property type="gene ID" value="ENSTGEG00000021351.1"/>
</dbReference>
<reference evidence="2" key="3">
    <citation type="submission" date="2025-09" db="UniProtKB">
        <authorList>
            <consortium name="Ensembl"/>
        </authorList>
    </citation>
    <scope>IDENTIFICATION</scope>
</reference>
<protein>
    <submittedName>
        <fullName evidence="2">Uncharacterized protein</fullName>
    </submittedName>
</protein>
<feature type="region of interest" description="Disordered" evidence="1">
    <location>
        <begin position="1"/>
        <end position="33"/>
    </location>
</feature>
<evidence type="ECO:0000256" key="1">
    <source>
        <dbReference type="SAM" id="MobiDB-lite"/>
    </source>
</evidence>
<feature type="region of interest" description="Disordered" evidence="1">
    <location>
        <begin position="53"/>
        <end position="74"/>
    </location>
</feature>
<evidence type="ECO:0000313" key="2">
    <source>
        <dbReference type="Ensembl" id="ENSTGEP00000026507.1"/>
    </source>
</evidence>
<name>A0A8D2FX25_THEGE</name>
<evidence type="ECO:0000313" key="3">
    <source>
        <dbReference type="Proteomes" id="UP000694411"/>
    </source>
</evidence>